<feature type="compositionally biased region" description="Basic residues" evidence="2">
    <location>
        <begin position="367"/>
        <end position="380"/>
    </location>
</feature>
<accession>A0A2U3NKY0</accession>
<dbReference type="PANTHER" id="PTHR46766">
    <property type="entry name" value="GLUTAMINE-RICH PROTEIN 2"/>
    <property type="match status" value="1"/>
</dbReference>
<dbReference type="GO" id="GO:0052572">
    <property type="term" value="P:response to host immune response"/>
    <property type="evidence" value="ECO:0007669"/>
    <property type="project" value="TreeGrafter"/>
</dbReference>
<dbReference type="Pfam" id="PF00823">
    <property type="entry name" value="PPE"/>
    <property type="match status" value="1"/>
</dbReference>
<organism evidence="4 5">
    <name type="scientific">Mycobacterium terramassiliense</name>
    <dbReference type="NCBI Taxonomy" id="1841859"/>
    <lineage>
        <taxon>Bacteria</taxon>
        <taxon>Bacillati</taxon>
        <taxon>Actinomycetota</taxon>
        <taxon>Actinomycetes</taxon>
        <taxon>Mycobacteriales</taxon>
        <taxon>Mycobacteriaceae</taxon>
        <taxon>Mycobacterium</taxon>
    </lineage>
</organism>
<feature type="domain" description="PPE" evidence="3">
    <location>
        <begin position="6"/>
        <end position="167"/>
    </location>
</feature>
<dbReference type="Proteomes" id="UP000241595">
    <property type="component" value="Unassembled WGS sequence"/>
</dbReference>
<evidence type="ECO:0000256" key="2">
    <source>
        <dbReference type="SAM" id="MobiDB-lite"/>
    </source>
</evidence>
<evidence type="ECO:0000256" key="1">
    <source>
        <dbReference type="ARBA" id="ARBA00010652"/>
    </source>
</evidence>
<dbReference type="RefSeq" id="WP_245831516.1">
    <property type="nucleotide sequence ID" value="NZ_LT717701.1"/>
</dbReference>
<dbReference type="InterPro" id="IPR038332">
    <property type="entry name" value="PPE_sf"/>
</dbReference>
<evidence type="ECO:0000313" key="4">
    <source>
        <dbReference type="EMBL" id="SPM32197.1"/>
    </source>
</evidence>
<dbReference type="STRING" id="1841859.GCA_900157385_05726"/>
<feature type="compositionally biased region" description="Low complexity" evidence="2">
    <location>
        <begin position="339"/>
        <end position="350"/>
    </location>
</feature>
<feature type="region of interest" description="Disordered" evidence="2">
    <location>
        <begin position="339"/>
        <end position="380"/>
    </location>
</feature>
<dbReference type="EMBL" id="FTRV01000017">
    <property type="protein sequence ID" value="SPM32197.1"/>
    <property type="molecule type" value="Genomic_DNA"/>
</dbReference>
<dbReference type="Gene3D" id="1.20.1260.20">
    <property type="entry name" value="PPE superfamily"/>
    <property type="match status" value="1"/>
</dbReference>
<dbReference type="InterPro" id="IPR000030">
    <property type="entry name" value="PPE_dom"/>
</dbReference>
<keyword evidence="5" id="KW-1185">Reference proteome</keyword>
<dbReference type="SUPFAM" id="SSF140459">
    <property type="entry name" value="PE/PPE dimer-like"/>
    <property type="match status" value="1"/>
</dbReference>
<protein>
    <submittedName>
        <fullName evidence="4">PPE family protein, partial</fullName>
    </submittedName>
</protein>
<name>A0A2U3NKY0_9MYCO</name>
<proteinExistence type="inferred from homology"/>
<gene>
    <name evidence="4" type="ORF">MTAB308_5724</name>
</gene>
<comment type="similarity">
    <text evidence="1">Belongs to the mycobacterial PPE family.</text>
</comment>
<reference evidence="4 5" key="1">
    <citation type="submission" date="2017-01" db="EMBL/GenBank/DDBJ databases">
        <authorList>
            <consortium name="Urmite Genomes"/>
        </authorList>
    </citation>
    <scope>NUCLEOTIDE SEQUENCE [LARGE SCALE GENOMIC DNA]</scope>
    <source>
        <strain evidence="4 5">AB308</strain>
    </source>
</reference>
<evidence type="ECO:0000259" key="3">
    <source>
        <dbReference type="Pfam" id="PF00823"/>
    </source>
</evidence>
<evidence type="ECO:0000313" key="5">
    <source>
        <dbReference type="Proteomes" id="UP000241595"/>
    </source>
</evidence>
<sequence length="388" mass="39024">MTAPIWIAFPPEVHSTLLSSGPGSGPLLAAAEEWSSMGAEYAAAADELIGMLGAAQGAWDGPSAERYVAAHAPYLNWLLESASASVLTASSHRTAAAAYATALATMPTLAELAANHATHAALLATNFFGINTIPIAVNEADYVRMWLQAAETMTTYQAVTDSAMAAVPTATPAPQIVATPGEASSAAAADSTVLWQDQLAALLQQYTKNFAWPVSKDLNPAGWPIPAVPFANGLTSALMQIPGMSPALASALAWATFHTLMIFWPFGQQAIQLAISLAPALAAVPAAGAAGVAAGAAVATGVAVPVSVATSVPAAVAAPAPLGAMPAPATAAAPASASSAATVPGPTAPSLSSAIGGGRVRSVGGNGHRRGPLRRPLRRRPVRIVGTW</sequence>
<dbReference type="PANTHER" id="PTHR46766:SF1">
    <property type="entry name" value="GLUTAMINE-RICH PROTEIN 2"/>
    <property type="match status" value="1"/>
</dbReference>
<dbReference type="AlphaFoldDB" id="A0A2U3NKY0"/>